<dbReference type="InterPro" id="IPR045538">
    <property type="entry name" value="CIS_TMP"/>
</dbReference>
<proteinExistence type="predicted"/>
<accession>A0A1E5SHP0</accession>
<organism evidence="1 2">
    <name type="scientific">Flavivirga aquatica</name>
    <dbReference type="NCBI Taxonomy" id="1849968"/>
    <lineage>
        <taxon>Bacteria</taxon>
        <taxon>Pseudomonadati</taxon>
        <taxon>Bacteroidota</taxon>
        <taxon>Flavobacteriia</taxon>
        <taxon>Flavobacteriales</taxon>
        <taxon>Flavobacteriaceae</taxon>
        <taxon>Flavivirga</taxon>
    </lineage>
</organism>
<dbReference type="RefSeq" id="WP_069831274.1">
    <property type="nucleotide sequence ID" value="NZ_MDJD01000054.1"/>
</dbReference>
<dbReference type="STRING" id="1849968.A8C32_05135"/>
<evidence type="ECO:0000313" key="2">
    <source>
        <dbReference type="Proteomes" id="UP000095713"/>
    </source>
</evidence>
<dbReference type="Proteomes" id="UP000095713">
    <property type="component" value="Unassembled WGS sequence"/>
</dbReference>
<dbReference type="OrthoDB" id="1488184at2"/>
<sequence>MKDDQTHIIKSQQYEIELEDASQGYTYQSRVSQIQEHSIQNILQKVMDIYHVPEYLDQYNDIVLDLGTISASNFDRELGYKIEEAFINFFKNNTYDNGSLIKGKRKPIYKKQIDQFVFFLKNGYLQWDTPSSTKPIELLESALRNNKEELVAILKKEGQKESIRKRLISQLQDTALEKIVIAIKDDAGVYINQSRRDIVQYQENYGIIEINKAYFRNAIWEITLAYIFTEITGYSNQASFLKYLIHKIAVKYNLTYKDLLKKIVLGVKQSKERISAIPNFGKIVILLQEEVDRRESAINDITKPNNDLNIIEVFRYYIEHQSLPAESRMATFNIFSKNVEAILEEEPAKFYAVFYELIKDSFHVNQLTNHFSEPLINKIVIHANHVVLAVMVRFFSQMVTLSNKLSIKSATLERLKQQLGEIVLNTYVAINKRKAHTIVVFLHQIIKEIAIDKAFVLILEAFKDEKGFKYRKEILAFVKDIKVAKSKKREDVEYTYNTIFFKFSKKLYSYYKGKAILSLKEFQTHLAENNYNEASYKLTIVLLEIYAKDKNCTKQELSQWIEERLVELGSKGENVEVVLSQMYHISQVLYLDAKIIEVLKAIKISDLKRHQEKPSVLKHIKRTANQIPEKIYQEFIETIKEKLFNRRKQDLHDSIQELLELFSVKHEIEKSLLLAALKKENIAKHIPEFIKSILDQLAENPHKVSNKRRNNDRYNLDVTQYFLNTGKLPWWTRDKLFVSFQESIYYVLNQYPERFVSWFKKSKHQKVIVDLMDDNMYNVFIKQVNSSVTQSVLATKQLFFTLLDKDLYGVKNILPTHYKTVEYLFLEYIHANKHVEVSKITAFIIDKLAEMLSVTKEDLYQLLLGRIRYDKQVYNNSKNLESWLLTVVEQPKAVYKDLIQSIESEKVWKDAISMSLTKELINNLETIYKNRSQELMFHIKQASFRKQLISKLNTNAQKEVVSLFLSASERSQLLTIFEIFKKFRKQITIKNYQVVWNHFIDKLLLKIAISQTANWSIRDWSLLLFESIISIKHSNALPQLISEAVVYNNTTSEHIVNEMQFFLDKKEEYIKKENKEIVPEVIEEETIGESAFIENAGMVILGPYIYMLFERLGLLENGVFKNEESQHKAIYILQYATTGKTDAEEHELLLNKIICGLDIHEPIPHAMSLSLEEKEMIDNGLLKAIIAHWSAIGNTSVEGLRVSFLCRPGRITVEEKKYVLVVEEKSYDMLLDNIPWTIGQLKLSWMQKLLEVIWRS</sequence>
<dbReference type="EMBL" id="MDJD01000054">
    <property type="protein sequence ID" value="OEJ98586.1"/>
    <property type="molecule type" value="Genomic_DNA"/>
</dbReference>
<gene>
    <name evidence="1" type="ORF">A8C32_05135</name>
</gene>
<dbReference type="Pfam" id="PF19268">
    <property type="entry name" value="CIS_TMP"/>
    <property type="match status" value="3"/>
</dbReference>
<protein>
    <submittedName>
        <fullName evidence="1">Uncharacterized protein</fullName>
    </submittedName>
</protein>
<keyword evidence="2" id="KW-1185">Reference proteome</keyword>
<dbReference type="AlphaFoldDB" id="A0A1E5SHP0"/>
<evidence type="ECO:0000313" key="1">
    <source>
        <dbReference type="EMBL" id="OEJ98586.1"/>
    </source>
</evidence>
<reference evidence="1 2" key="1">
    <citation type="submission" date="2016-05" db="EMBL/GenBank/DDBJ databases">
        <title>Draft Genome Sequence of Algibacter sp. Strain SK-16 Isolated from the Surface Water of Aburatsubo Inlet.</title>
        <authorList>
            <person name="Wong S.-K."/>
            <person name="Yoshizawa S."/>
            <person name="Nakajima Y."/>
            <person name="Ogura Y."/>
            <person name="Tetsuya H."/>
            <person name="Hamasaki K."/>
        </authorList>
    </citation>
    <scope>NUCLEOTIDE SEQUENCE [LARGE SCALE GENOMIC DNA]</scope>
    <source>
        <strain evidence="1 2">SK-16</strain>
    </source>
</reference>
<comment type="caution">
    <text evidence="1">The sequence shown here is derived from an EMBL/GenBank/DDBJ whole genome shotgun (WGS) entry which is preliminary data.</text>
</comment>
<name>A0A1E5SHP0_9FLAO</name>